<dbReference type="InterPro" id="IPR029063">
    <property type="entry name" value="SAM-dependent_MTases_sf"/>
</dbReference>
<dbReference type="Pfam" id="PF13489">
    <property type="entry name" value="Methyltransf_23"/>
    <property type="match status" value="1"/>
</dbReference>
<dbReference type="GO" id="GO:0008168">
    <property type="term" value="F:methyltransferase activity"/>
    <property type="evidence" value="ECO:0007669"/>
    <property type="project" value="UniProtKB-KW"/>
</dbReference>
<evidence type="ECO:0000256" key="1">
    <source>
        <dbReference type="ARBA" id="ARBA00038158"/>
    </source>
</evidence>
<evidence type="ECO:0000313" key="4">
    <source>
        <dbReference type="Proteomes" id="UP001174691"/>
    </source>
</evidence>
<reference evidence="3" key="1">
    <citation type="submission" date="2022-07" db="EMBL/GenBank/DDBJ databases">
        <title>Fungi with potential for degradation of polypropylene.</title>
        <authorList>
            <person name="Gostincar C."/>
        </authorList>
    </citation>
    <scope>NUCLEOTIDE SEQUENCE</scope>
    <source>
        <strain evidence="3">EXF-13287</strain>
    </source>
</reference>
<protein>
    <submittedName>
        <fullName evidence="3">S-adenosyl-L-methionine-dependent methyltransferase</fullName>
    </submittedName>
</protein>
<gene>
    <name evidence="3" type="ORF">NKR19_g8006</name>
</gene>
<dbReference type="CDD" id="cd02440">
    <property type="entry name" value="AdoMet_MTases"/>
    <property type="match status" value="1"/>
</dbReference>
<name>A0AA38R759_9PEZI</name>
<feature type="region of interest" description="Disordered" evidence="2">
    <location>
        <begin position="1"/>
        <end position="51"/>
    </location>
</feature>
<dbReference type="Proteomes" id="UP001174691">
    <property type="component" value="Unassembled WGS sequence"/>
</dbReference>
<feature type="compositionally biased region" description="Polar residues" evidence="2">
    <location>
        <begin position="1"/>
        <end position="11"/>
    </location>
</feature>
<organism evidence="3 4">
    <name type="scientific">Coniochaeta hoffmannii</name>
    <dbReference type="NCBI Taxonomy" id="91930"/>
    <lineage>
        <taxon>Eukaryota</taxon>
        <taxon>Fungi</taxon>
        <taxon>Dikarya</taxon>
        <taxon>Ascomycota</taxon>
        <taxon>Pezizomycotina</taxon>
        <taxon>Sordariomycetes</taxon>
        <taxon>Sordariomycetidae</taxon>
        <taxon>Coniochaetales</taxon>
        <taxon>Coniochaetaceae</taxon>
        <taxon>Coniochaeta</taxon>
    </lineage>
</organism>
<evidence type="ECO:0000313" key="3">
    <source>
        <dbReference type="EMBL" id="KAJ9137984.1"/>
    </source>
</evidence>
<dbReference type="GO" id="GO:0032259">
    <property type="term" value="P:methylation"/>
    <property type="evidence" value="ECO:0007669"/>
    <property type="project" value="UniProtKB-KW"/>
</dbReference>
<dbReference type="PANTHER" id="PTHR43591:SF102">
    <property type="entry name" value="S-ADENOSYL-L-METHIONINE-DEPENDENT METHYLTRANSFERASE"/>
    <property type="match status" value="1"/>
</dbReference>
<comment type="caution">
    <text evidence="3">The sequence shown here is derived from an EMBL/GenBank/DDBJ whole genome shotgun (WGS) entry which is preliminary data.</text>
</comment>
<proteinExistence type="inferred from homology"/>
<accession>A0AA38R759</accession>
<dbReference type="Gene3D" id="3.40.50.150">
    <property type="entry name" value="Vaccinia Virus protein VP39"/>
    <property type="match status" value="1"/>
</dbReference>
<comment type="similarity">
    <text evidence="1">Belongs to the methyltransferase superfamily. LaeA methyltransferase family.</text>
</comment>
<keyword evidence="4" id="KW-1185">Reference proteome</keyword>
<sequence length="342" mass="39282">MASPQAQTTEVTDMPPDERPEAPERDDDQDSSLGDDVAESTSSLASSIREYRKENGRTYHAYKDGKYNLPNDESERERLDLQHHLFLLTLDGKLGLAPPNEPGAKVQRVLDVGTGTGIWAMDYGDEHPEAEEVIGVDLSPIQPSFVPSNVFFQVDDVEEPWTYSKPFDYIHSRMMTSSLANWEEYFRNCYDNLVPGGYLELQEGDLFARSDDSTLKPEHALHKCLDYLHQASVKFGRAYQDIEKFKDMMTAAGFVDVVEVRYKWPSYTWPRDRKHKDLGLWTYENFGGGLEGFCMAAFTRGLGWSREEVQVFCAEVRRDMRDKGIHAYWPIYVIYGRKPEEK</sequence>
<keyword evidence="3" id="KW-0808">Transferase</keyword>
<evidence type="ECO:0000256" key="2">
    <source>
        <dbReference type="SAM" id="MobiDB-lite"/>
    </source>
</evidence>
<dbReference type="PANTHER" id="PTHR43591">
    <property type="entry name" value="METHYLTRANSFERASE"/>
    <property type="match status" value="1"/>
</dbReference>
<dbReference type="SUPFAM" id="SSF53335">
    <property type="entry name" value="S-adenosyl-L-methionine-dependent methyltransferases"/>
    <property type="match status" value="1"/>
</dbReference>
<dbReference type="AlphaFoldDB" id="A0AA38R759"/>
<dbReference type="EMBL" id="JANBVN010000152">
    <property type="protein sequence ID" value="KAJ9137984.1"/>
    <property type="molecule type" value="Genomic_DNA"/>
</dbReference>
<keyword evidence="3" id="KW-0489">Methyltransferase</keyword>